<name>A0ACC0D6P0_9PEZI</name>
<sequence>MMQSEIALYHSYFLIYIFFLHQHLHHLLHYILHLLLLHFLLFLLLVLQLHSLLYHSYFLRVRLQPGGVAFG</sequence>
<protein>
    <submittedName>
        <fullName evidence="1">Uncharacterized protein</fullName>
    </submittedName>
</protein>
<keyword evidence="2" id="KW-1185">Reference proteome</keyword>
<dbReference type="Proteomes" id="UP001497680">
    <property type="component" value="Unassembled WGS sequence"/>
</dbReference>
<proteinExistence type="predicted"/>
<gene>
    <name evidence="1" type="ORF">F4821DRAFT_234383</name>
</gene>
<comment type="caution">
    <text evidence="1">The sequence shown here is derived from an EMBL/GenBank/DDBJ whole genome shotgun (WGS) entry which is preliminary data.</text>
</comment>
<accession>A0ACC0D6P0</accession>
<dbReference type="EMBL" id="MU394302">
    <property type="protein sequence ID" value="KAI6088357.1"/>
    <property type="molecule type" value="Genomic_DNA"/>
</dbReference>
<evidence type="ECO:0000313" key="1">
    <source>
        <dbReference type="EMBL" id="KAI6088357.1"/>
    </source>
</evidence>
<reference evidence="1 2" key="1">
    <citation type="journal article" date="2022" name="New Phytol.">
        <title>Ecological generalism drives hyperdiversity of secondary metabolite gene clusters in xylarialean endophytes.</title>
        <authorList>
            <person name="Franco M.E.E."/>
            <person name="Wisecaver J.H."/>
            <person name="Arnold A.E."/>
            <person name="Ju Y.M."/>
            <person name="Slot J.C."/>
            <person name="Ahrendt S."/>
            <person name="Moore L.P."/>
            <person name="Eastman K.E."/>
            <person name="Scott K."/>
            <person name="Konkel Z."/>
            <person name="Mondo S.J."/>
            <person name="Kuo A."/>
            <person name="Hayes R.D."/>
            <person name="Haridas S."/>
            <person name="Andreopoulos B."/>
            <person name="Riley R."/>
            <person name="LaButti K."/>
            <person name="Pangilinan J."/>
            <person name="Lipzen A."/>
            <person name="Amirebrahimi M."/>
            <person name="Yan J."/>
            <person name="Adam C."/>
            <person name="Keymanesh K."/>
            <person name="Ng V."/>
            <person name="Louie K."/>
            <person name="Northen T."/>
            <person name="Drula E."/>
            <person name="Henrissat B."/>
            <person name="Hsieh H.M."/>
            <person name="Youens-Clark K."/>
            <person name="Lutzoni F."/>
            <person name="Miadlikowska J."/>
            <person name="Eastwood D.C."/>
            <person name="Hamelin R.C."/>
            <person name="Grigoriev I.V."/>
            <person name="U'Ren J.M."/>
        </authorList>
    </citation>
    <scope>NUCLEOTIDE SEQUENCE [LARGE SCALE GENOMIC DNA]</scope>
    <source>
        <strain evidence="1 2">ER1909</strain>
    </source>
</reference>
<organism evidence="1 2">
    <name type="scientific">Hypoxylon rubiginosum</name>
    <dbReference type="NCBI Taxonomy" id="110542"/>
    <lineage>
        <taxon>Eukaryota</taxon>
        <taxon>Fungi</taxon>
        <taxon>Dikarya</taxon>
        <taxon>Ascomycota</taxon>
        <taxon>Pezizomycotina</taxon>
        <taxon>Sordariomycetes</taxon>
        <taxon>Xylariomycetidae</taxon>
        <taxon>Xylariales</taxon>
        <taxon>Hypoxylaceae</taxon>
        <taxon>Hypoxylon</taxon>
    </lineage>
</organism>
<evidence type="ECO:0000313" key="2">
    <source>
        <dbReference type="Proteomes" id="UP001497680"/>
    </source>
</evidence>